<keyword evidence="1 2" id="KW-0238">DNA-binding</keyword>
<dbReference type="Pfam" id="PF00440">
    <property type="entry name" value="TetR_N"/>
    <property type="match status" value="1"/>
</dbReference>
<keyword evidence="5" id="KW-1185">Reference proteome</keyword>
<feature type="domain" description="HTH tetR-type" evidence="3">
    <location>
        <begin position="14"/>
        <end position="73"/>
    </location>
</feature>
<name>A0A7M1SW61_9MICO</name>
<evidence type="ECO:0000313" key="4">
    <source>
        <dbReference type="EMBL" id="QOR71297.1"/>
    </source>
</evidence>
<evidence type="ECO:0000256" key="2">
    <source>
        <dbReference type="PROSITE-ProRule" id="PRU00335"/>
    </source>
</evidence>
<reference evidence="4 5" key="1">
    <citation type="submission" date="2020-10" db="EMBL/GenBank/DDBJ databases">
        <title>Haloactinobacterium sp. RN3S43, a bacterium isolated from saline soil.</title>
        <authorList>
            <person name="Sun J.-Q."/>
        </authorList>
    </citation>
    <scope>NUCLEOTIDE SEQUENCE [LARGE SCALE GENOMIC DNA]</scope>
    <source>
        <strain evidence="4 5">RN3S43</strain>
    </source>
</reference>
<dbReference type="PANTHER" id="PTHR30055">
    <property type="entry name" value="HTH-TYPE TRANSCRIPTIONAL REGULATOR RUTR"/>
    <property type="match status" value="1"/>
</dbReference>
<dbReference type="Proteomes" id="UP000593758">
    <property type="component" value="Chromosome"/>
</dbReference>
<dbReference type="Pfam" id="PF17933">
    <property type="entry name" value="TetR_C_25"/>
    <property type="match status" value="1"/>
</dbReference>
<protein>
    <submittedName>
        <fullName evidence="4">TetR family transcriptional regulator</fullName>
    </submittedName>
</protein>
<organism evidence="4 5">
    <name type="scientific">Ruania alkalisoli</name>
    <dbReference type="NCBI Taxonomy" id="2779775"/>
    <lineage>
        <taxon>Bacteria</taxon>
        <taxon>Bacillati</taxon>
        <taxon>Actinomycetota</taxon>
        <taxon>Actinomycetes</taxon>
        <taxon>Micrococcales</taxon>
        <taxon>Ruaniaceae</taxon>
        <taxon>Ruania</taxon>
    </lineage>
</organism>
<dbReference type="KEGG" id="halt:IM660_03050"/>
<sequence>MEEQVETEPRDRAATTRARILQAALDVFAEEGFDAGLRAIAARAGVTAGLITHYFGSKTQLRIECDDFIIERVVQGLPDLFDIGKMDVQFTTDAGAVMRSMRYSMRGLSEGGPLADRILAVTIEHVLQTITAGVEKGLVEPSEDEAERARVVVRYSVGAAMLDFALDPPKSPDEVRDGLAHYWRNVVRPMIRVTGGRHFVSSPNHGGLLGRSAFEAPRAQHGNQPELA</sequence>
<dbReference type="InterPro" id="IPR036271">
    <property type="entry name" value="Tet_transcr_reg_TetR-rel_C_sf"/>
</dbReference>
<dbReference type="PANTHER" id="PTHR30055:SF146">
    <property type="entry name" value="HTH-TYPE TRANSCRIPTIONAL DUAL REGULATOR CECR"/>
    <property type="match status" value="1"/>
</dbReference>
<accession>A0A7M1SW61</accession>
<dbReference type="InterPro" id="IPR041484">
    <property type="entry name" value="TetR_C_25"/>
</dbReference>
<dbReference type="GO" id="GO:0003700">
    <property type="term" value="F:DNA-binding transcription factor activity"/>
    <property type="evidence" value="ECO:0007669"/>
    <property type="project" value="TreeGrafter"/>
</dbReference>
<dbReference type="PROSITE" id="PS50977">
    <property type="entry name" value="HTH_TETR_2"/>
    <property type="match status" value="1"/>
</dbReference>
<dbReference type="Gene3D" id="1.10.357.10">
    <property type="entry name" value="Tetracycline Repressor, domain 2"/>
    <property type="match status" value="1"/>
</dbReference>
<dbReference type="SUPFAM" id="SSF46689">
    <property type="entry name" value="Homeodomain-like"/>
    <property type="match status" value="1"/>
</dbReference>
<feature type="DNA-binding region" description="H-T-H motif" evidence="2">
    <location>
        <begin position="36"/>
        <end position="55"/>
    </location>
</feature>
<dbReference type="RefSeq" id="WP_193497961.1">
    <property type="nucleotide sequence ID" value="NZ_CP063169.1"/>
</dbReference>
<dbReference type="PRINTS" id="PR00455">
    <property type="entry name" value="HTHTETR"/>
</dbReference>
<dbReference type="GO" id="GO:0000976">
    <property type="term" value="F:transcription cis-regulatory region binding"/>
    <property type="evidence" value="ECO:0007669"/>
    <property type="project" value="TreeGrafter"/>
</dbReference>
<dbReference type="EMBL" id="CP063169">
    <property type="protein sequence ID" value="QOR71297.1"/>
    <property type="molecule type" value="Genomic_DNA"/>
</dbReference>
<dbReference type="AlphaFoldDB" id="A0A7M1SW61"/>
<evidence type="ECO:0000256" key="1">
    <source>
        <dbReference type="ARBA" id="ARBA00023125"/>
    </source>
</evidence>
<dbReference type="InterPro" id="IPR009057">
    <property type="entry name" value="Homeodomain-like_sf"/>
</dbReference>
<evidence type="ECO:0000259" key="3">
    <source>
        <dbReference type="PROSITE" id="PS50977"/>
    </source>
</evidence>
<dbReference type="InterPro" id="IPR050109">
    <property type="entry name" value="HTH-type_TetR-like_transc_reg"/>
</dbReference>
<dbReference type="SUPFAM" id="SSF48498">
    <property type="entry name" value="Tetracyclin repressor-like, C-terminal domain"/>
    <property type="match status" value="1"/>
</dbReference>
<dbReference type="InterPro" id="IPR001647">
    <property type="entry name" value="HTH_TetR"/>
</dbReference>
<proteinExistence type="predicted"/>
<gene>
    <name evidence="4" type="ORF">IM660_03050</name>
</gene>
<evidence type="ECO:0000313" key="5">
    <source>
        <dbReference type="Proteomes" id="UP000593758"/>
    </source>
</evidence>